<protein>
    <recommendedName>
        <fullName evidence="5 14">GDP-Man:Man(3)GlcNAc(2)-PP-Dol alpha-1,2-mannosyltransferase</fullName>
        <ecNumber evidence="4 14">2.4.1.131</ecNumber>
    </recommendedName>
</protein>
<dbReference type="Pfam" id="PF15924">
    <property type="entry name" value="ALG11_N"/>
    <property type="match status" value="1"/>
</dbReference>
<comment type="pathway">
    <text evidence="2 14">Protein modification; protein glycosylation.</text>
</comment>
<comment type="catalytic activity">
    <reaction evidence="12 14">
        <text>an alpha-D-Man-(1-&gt;3)-[alpha-D-Man-(1-&gt;6)]-beta-D-Man-(1-&gt;4)-beta-D-GlcNAc-(1-&gt;4)-alpha-D-GlcNAc-diphospho-di-trans,poly-cis-dolichol + 2 GDP-alpha-D-mannose = an alpha-D-Man-(1-&gt;2)-alpha-D-Man-(1-&gt;2)-alpha-D-Man-(1-&gt;3)-[alpha-D-Man-(1-&gt;6)]-beta-D-Man-(1-&gt;4)-beta-D-GlcNAc-(1-&gt;4)-alpha-D-GlcNAc-diphospho-di-trans,poly-cis-dolichol + 2 GDP + 2 H(+)</text>
        <dbReference type="Rhea" id="RHEA:29523"/>
        <dbReference type="Rhea" id="RHEA-COMP:19515"/>
        <dbReference type="Rhea" id="RHEA-COMP:19516"/>
        <dbReference type="ChEBI" id="CHEBI:15378"/>
        <dbReference type="ChEBI" id="CHEBI:57527"/>
        <dbReference type="ChEBI" id="CHEBI:58189"/>
        <dbReference type="ChEBI" id="CHEBI:132511"/>
        <dbReference type="ChEBI" id="CHEBI:132515"/>
        <dbReference type="EC" id="2.4.1.131"/>
    </reaction>
    <physiologicalReaction direction="left-to-right" evidence="12 14">
        <dbReference type="Rhea" id="RHEA:29524"/>
    </physiologicalReaction>
</comment>
<dbReference type="PANTHER" id="PTHR45919:SF1">
    <property type="entry name" value="GDP-MAN:MAN(3)GLCNAC(2)-PP-DOL ALPHA-1,2-MANNOSYLTRANSFERASE"/>
    <property type="match status" value="1"/>
</dbReference>
<keyword evidence="11" id="KW-0472">Membrane</keyword>
<dbReference type="GO" id="GO:0005789">
    <property type="term" value="C:endoplasmic reticulum membrane"/>
    <property type="evidence" value="ECO:0007669"/>
    <property type="project" value="UniProtKB-SubCell"/>
</dbReference>
<evidence type="ECO:0000259" key="15">
    <source>
        <dbReference type="Pfam" id="PF00534"/>
    </source>
</evidence>
<evidence type="ECO:0000256" key="10">
    <source>
        <dbReference type="ARBA" id="ARBA00022989"/>
    </source>
</evidence>
<gene>
    <name evidence="18" type="primary">LOC110979818</name>
</gene>
<dbReference type="AlphaFoldDB" id="A0A8B7YEB4"/>
<dbReference type="RefSeq" id="XP_022091598.1">
    <property type="nucleotide sequence ID" value="XM_022235906.1"/>
</dbReference>
<accession>A0A8B7YEB4</accession>
<reference evidence="18" key="1">
    <citation type="submission" date="2025-08" db="UniProtKB">
        <authorList>
            <consortium name="RefSeq"/>
        </authorList>
    </citation>
    <scope>IDENTIFICATION</scope>
</reference>
<dbReference type="InterPro" id="IPR038013">
    <property type="entry name" value="ALG11"/>
</dbReference>
<evidence type="ECO:0000256" key="5">
    <source>
        <dbReference type="ARBA" id="ARBA00022018"/>
    </source>
</evidence>
<dbReference type="Proteomes" id="UP000694845">
    <property type="component" value="Unplaced"/>
</dbReference>
<evidence type="ECO:0000256" key="12">
    <source>
        <dbReference type="ARBA" id="ARBA00045065"/>
    </source>
</evidence>
<evidence type="ECO:0000256" key="7">
    <source>
        <dbReference type="ARBA" id="ARBA00022679"/>
    </source>
</evidence>
<evidence type="ECO:0000313" key="17">
    <source>
        <dbReference type="Proteomes" id="UP000694845"/>
    </source>
</evidence>
<dbReference type="UniPathway" id="UPA00378"/>
<dbReference type="GeneID" id="110979818"/>
<keyword evidence="17" id="KW-1185">Reference proteome</keyword>
<evidence type="ECO:0000256" key="2">
    <source>
        <dbReference type="ARBA" id="ARBA00004922"/>
    </source>
</evidence>
<dbReference type="GO" id="GO:0006487">
    <property type="term" value="P:protein N-linked glycosylation"/>
    <property type="evidence" value="ECO:0007669"/>
    <property type="project" value="TreeGrafter"/>
</dbReference>
<comment type="similarity">
    <text evidence="3 14">Belongs to the glycosyltransferase group 1 family. Glycosyltransferase 4 subfamily.</text>
</comment>
<dbReference type="OMA" id="WKHFTLI"/>
<keyword evidence="7 14" id="KW-0808">Transferase</keyword>
<dbReference type="CDD" id="cd03806">
    <property type="entry name" value="GT4_ALG11-like"/>
    <property type="match status" value="1"/>
</dbReference>
<dbReference type="Gene3D" id="3.40.50.2000">
    <property type="entry name" value="Glycogen Phosphorylase B"/>
    <property type="match status" value="1"/>
</dbReference>
<dbReference type="SUPFAM" id="SSF53756">
    <property type="entry name" value="UDP-Glycosyltransferase/glycogen phosphorylase"/>
    <property type="match status" value="1"/>
</dbReference>
<feature type="domain" description="ALG11 mannosyltransferase N-terminal" evidence="16">
    <location>
        <begin position="62"/>
        <end position="267"/>
    </location>
</feature>
<evidence type="ECO:0000256" key="1">
    <source>
        <dbReference type="ARBA" id="ARBA00004389"/>
    </source>
</evidence>
<dbReference type="OrthoDB" id="2276068at2759"/>
<evidence type="ECO:0000256" key="9">
    <source>
        <dbReference type="ARBA" id="ARBA00022824"/>
    </source>
</evidence>
<feature type="domain" description="Glycosyl transferase family 1" evidence="15">
    <location>
        <begin position="295"/>
        <end position="466"/>
    </location>
</feature>
<evidence type="ECO:0000256" key="8">
    <source>
        <dbReference type="ARBA" id="ARBA00022692"/>
    </source>
</evidence>
<dbReference type="CTD" id="440138"/>
<dbReference type="KEGG" id="aplc:110979818"/>
<comment type="function">
    <text evidence="13">GDP-Man:Man(3)GlcNAc(2)-PP-Dol alpha-1,2-mannosyltransferase that operates in the biosynthetic pathway of dolichol-linked oligosaccharides, the glycan precursors employed in protein asparagine (N)-glycosylation. The assembly of dolichol-linked oligosaccharides begins on the cytosolic side of the endoplasmic reticulum membrane and finishes in its lumen. The sequential addition of sugars to dolichol pyrophosphate produces dolichol-linked oligosaccharides containing fourteen sugars, including two GlcNAcs, nine mannoses and three glucoses. Once assembled, the oligosaccharide is transferred from the lipid to nascent proteins by oligosaccharyltransferases. Catalyzes, on the cytoplasmic face of the endoplasmic reticulum, the addition of the fourth and fifth mannose residues to the dolichol-linked oligosaccharide chain, to produce Man(5)GlcNAc(2)-PP-dolichol core oligosaccharide. Man(5)GlcNAc(2)-PP-dolichol is a substrate for ALG3, the following enzyme in the biosynthetic pathway.</text>
</comment>
<keyword evidence="6 14" id="KW-0328">Glycosyltransferase</keyword>
<dbReference type="InterPro" id="IPR001296">
    <property type="entry name" value="Glyco_trans_1"/>
</dbReference>
<dbReference type="EC" id="2.4.1.131" evidence="4 14"/>
<dbReference type="Pfam" id="PF00534">
    <property type="entry name" value="Glycos_transf_1"/>
    <property type="match status" value="1"/>
</dbReference>
<evidence type="ECO:0000256" key="4">
    <source>
        <dbReference type="ARBA" id="ARBA00012645"/>
    </source>
</evidence>
<sequence>MSVHFFIRCMYSLLKPMLLFLLLTCPLGVLLFYALRRRVQQRGRSQFSHLREQDQDGKKPVVVGFFHPYCNAGGGGERVLWCAIASLQERYSFVKCVVYTGDTDVGGEEIIRKAKQRFNITLTKPVEFVYLKKRRMVEAETYPFFTLLGQSLGSMVLGWEALTSCVPDVYIDSMGYAFTLPLFKYFGQCKVGCYVHYPTISTDMLGRVAKRTATYNNPGFVARSRVLSSLKLVYYRLFARLYGVMGARSDVVMVNSSWTNGHIQDIWQIPARTSVVYPPCDTDAFLQQPLVLEEGRKQHVIVSIAQFRPEKDHPLQIKAFNELLRRYPMEEWNSLRLELIGSCRNKGDADRIDMLREMCEDFNIRPNVDFLLNISFDDLRAHLSAATIGLHTMWNEHFGIGVVECMAAGTVIVAHDSGGPKMDIVVEINGKLTGFLANDVKSYADAMEAILKMTPEERLEIRQSARASVERFSEQEFKKGFLAATEVLIN</sequence>
<keyword evidence="10" id="KW-1133">Transmembrane helix</keyword>
<name>A0A8B7YEB4_ACAPL</name>
<evidence type="ECO:0000313" key="18">
    <source>
        <dbReference type="RefSeq" id="XP_022091598.1"/>
    </source>
</evidence>
<keyword evidence="9 14" id="KW-0256">Endoplasmic reticulum</keyword>
<dbReference type="GO" id="GO:0004377">
    <property type="term" value="F:GDP-Man:Man(3)GlcNAc(2)-PP-Dol alpha-1,2-mannosyltransferase activity"/>
    <property type="evidence" value="ECO:0007669"/>
    <property type="project" value="UniProtKB-UniRule"/>
</dbReference>
<keyword evidence="8" id="KW-0812">Transmembrane</keyword>
<dbReference type="InterPro" id="IPR031814">
    <property type="entry name" value="ALG11_N"/>
</dbReference>
<dbReference type="PANTHER" id="PTHR45919">
    <property type="entry name" value="GDP-MAN:MAN(3)GLCNAC(2)-PP-DOL ALPHA-1,2-MANNOSYLTRANSFERASE"/>
    <property type="match status" value="1"/>
</dbReference>
<evidence type="ECO:0000256" key="13">
    <source>
        <dbReference type="ARBA" id="ARBA00045128"/>
    </source>
</evidence>
<evidence type="ECO:0000256" key="11">
    <source>
        <dbReference type="ARBA" id="ARBA00023136"/>
    </source>
</evidence>
<proteinExistence type="inferred from homology"/>
<evidence type="ECO:0000256" key="6">
    <source>
        <dbReference type="ARBA" id="ARBA00022676"/>
    </source>
</evidence>
<organism evidence="17 18">
    <name type="scientific">Acanthaster planci</name>
    <name type="common">Crown-of-thorns starfish</name>
    <dbReference type="NCBI Taxonomy" id="133434"/>
    <lineage>
        <taxon>Eukaryota</taxon>
        <taxon>Metazoa</taxon>
        <taxon>Echinodermata</taxon>
        <taxon>Eleutherozoa</taxon>
        <taxon>Asterozoa</taxon>
        <taxon>Asteroidea</taxon>
        <taxon>Valvatacea</taxon>
        <taxon>Valvatida</taxon>
        <taxon>Acanthasteridae</taxon>
        <taxon>Acanthaster</taxon>
    </lineage>
</organism>
<comment type="subcellular location">
    <subcellularLocation>
        <location evidence="1">Endoplasmic reticulum membrane</location>
        <topology evidence="1">Single-pass membrane protein</topology>
    </subcellularLocation>
</comment>
<evidence type="ECO:0000256" key="3">
    <source>
        <dbReference type="ARBA" id="ARBA00009481"/>
    </source>
</evidence>
<evidence type="ECO:0000259" key="16">
    <source>
        <dbReference type="Pfam" id="PF15924"/>
    </source>
</evidence>
<evidence type="ECO:0000256" key="14">
    <source>
        <dbReference type="RuleBase" id="RU367051"/>
    </source>
</evidence>